<dbReference type="SUPFAM" id="SSF53597">
    <property type="entry name" value="Dihydrofolate reductase-like"/>
    <property type="match status" value="1"/>
</dbReference>
<keyword evidence="6" id="KW-1185">Reference proteome</keyword>
<dbReference type="PANTHER" id="PTHR38011:SF7">
    <property type="entry name" value="2,5-DIAMINO-6-RIBOSYLAMINO-4(3H)-PYRIMIDINONE 5'-PHOSPHATE REDUCTASE"/>
    <property type="match status" value="1"/>
</dbReference>
<accession>A0ABQ3GEU7</accession>
<dbReference type="Gene3D" id="3.40.430.10">
    <property type="entry name" value="Dihydrofolate Reductase, subunit A"/>
    <property type="match status" value="1"/>
</dbReference>
<feature type="domain" description="Bacterial bifunctional deaminase-reductase C-terminal" evidence="4">
    <location>
        <begin position="100"/>
        <end position="275"/>
    </location>
</feature>
<protein>
    <recommendedName>
        <fullName evidence="4">Bacterial bifunctional deaminase-reductase C-terminal domain-containing protein</fullName>
    </recommendedName>
</protein>
<dbReference type="Proteomes" id="UP000626210">
    <property type="component" value="Unassembled WGS sequence"/>
</dbReference>
<proteinExistence type="predicted"/>
<dbReference type="InterPro" id="IPR002734">
    <property type="entry name" value="RibDG_C"/>
</dbReference>
<sequence>MARSRPCRPGARPTREMTLSAVPLPHAGAAAQAGIDALWPICLALAQQRREGRPPLADGVPLRWTEAGGYALRPGWDTQAEQLFALLKPLLDRQGAGADWTIAQLGQSLDGCIATHCGDAFYVNGPEGLTHLHRLRALSDAVVVGASTASLDDPQLTVRHVAGPHPVRVVLDPRLRVRADARVFRDGAAPTLLVCEAAHRAQAQARLGADQVIALAPDADGRLPLPALRQALAERGLRTLFVEGGGVTVSQFAQQGCLDRLHLIVAPVVIGAGRPGLQVRRADAMAQALRPPTRTFAMGGDVLWDMDLRG</sequence>
<dbReference type="EMBL" id="BMYK01000039">
    <property type="protein sequence ID" value="GHD02470.1"/>
    <property type="molecule type" value="Genomic_DNA"/>
</dbReference>
<evidence type="ECO:0000259" key="4">
    <source>
        <dbReference type="Pfam" id="PF01872"/>
    </source>
</evidence>
<evidence type="ECO:0000256" key="2">
    <source>
        <dbReference type="ARBA" id="ARBA00022857"/>
    </source>
</evidence>
<dbReference type="Pfam" id="PF01872">
    <property type="entry name" value="RibD_C"/>
    <property type="match status" value="1"/>
</dbReference>
<evidence type="ECO:0000256" key="3">
    <source>
        <dbReference type="ARBA" id="ARBA00023002"/>
    </source>
</evidence>
<evidence type="ECO:0000313" key="6">
    <source>
        <dbReference type="Proteomes" id="UP000626210"/>
    </source>
</evidence>
<comment type="pathway">
    <text evidence="1">Cofactor biosynthesis; riboflavin biosynthesis.</text>
</comment>
<reference evidence="6" key="1">
    <citation type="journal article" date="2019" name="Int. J. Syst. Evol. Microbiol.">
        <title>The Global Catalogue of Microorganisms (GCM) 10K type strain sequencing project: providing services to taxonomists for standard genome sequencing and annotation.</title>
        <authorList>
            <consortium name="The Broad Institute Genomics Platform"/>
            <consortium name="The Broad Institute Genome Sequencing Center for Infectious Disease"/>
            <person name="Wu L."/>
            <person name="Ma J."/>
        </authorList>
    </citation>
    <scope>NUCLEOTIDE SEQUENCE [LARGE SCALE GENOMIC DNA]</scope>
    <source>
        <strain evidence="6">KCTC 23314</strain>
    </source>
</reference>
<dbReference type="InterPro" id="IPR024072">
    <property type="entry name" value="DHFR-like_dom_sf"/>
</dbReference>
<keyword evidence="3" id="KW-0560">Oxidoreductase</keyword>
<evidence type="ECO:0000313" key="5">
    <source>
        <dbReference type="EMBL" id="GHD02470.1"/>
    </source>
</evidence>
<comment type="caution">
    <text evidence="5">The sequence shown here is derived from an EMBL/GenBank/DDBJ whole genome shotgun (WGS) entry which is preliminary data.</text>
</comment>
<name>A0ABQ3GEU7_9BURK</name>
<evidence type="ECO:0000256" key="1">
    <source>
        <dbReference type="ARBA" id="ARBA00005104"/>
    </source>
</evidence>
<gene>
    <name evidence="5" type="ORF">GCM10007320_61770</name>
</gene>
<keyword evidence="2" id="KW-0521">NADP</keyword>
<dbReference type="InterPro" id="IPR050765">
    <property type="entry name" value="Riboflavin_Biosynth_HTPR"/>
</dbReference>
<dbReference type="PANTHER" id="PTHR38011">
    <property type="entry name" value="DIHYDROFOLATE REDUCTASE FAMILY PROTEIN (AFU_ORTHOLOGUE AFUA_8G06820)"/>
    <property type="match status" value="1"/>
</dbReference>
<organism evidence="5 6">
    <name type="scientific">Pseudorhodoferax aquiterrae</name>
    <dbReference type="NCBI Taxonomy" id="747304"/>
    <lineage>
        <taxon>Bacteria</taxon>
        <taxon>Pseudomonadati</taxon>
        <taxon>Pseudomonadota</taxon>
        <taxon>Betaproteobacteria</taxon>
        <taxon>Burkholderiales</taxon>
        <taxon>Comamonadaceae</taxon>
    </lineage>
</organism>